<dbReference type="SUPFAM" id="SSF51735">
    <property type="entry name" value="NAD(P)-binding Rossmann-fold domains"/>
    <property type="match status" value="1"/>
</dbReference>
<dbReference type="InterPro" id="IPR008030">
    <property type="entry name" value="NmrA-like"/>
</dbReference>
<dbReference type="EMBL" id="RBZY01000085">
    <property type="protein sequence ID" value="RWR15778.1"/>
    <property type="molecule type" value="Genomic_DNA"/>
</dbReference>
<dbReference type="InterPro" id="IPR051604">
    <property type="entry name" value="Ergot_Alk_Oxidoreductase"/>
</dbReference>
<comment type="caution">
    <text evidence="2">The sequence shown here is derived from an EMBL/GenBank/DDBJ whole genome shotgun (WGS) entry which is preliminary data.</text>
</comment>
<sequence>MSAPRTVLCVGAAGSAAGLVARSVAGAGLTVRGLVHSDDKIDAARRNGASETVVADLGDRAALREALRGVDAVFHIIPAFVPDEARIGQALVDVAADAGISRFVFSSVYHPSLLDLSNHRDKMPAEQALFDSGMEYTILQPAMFMAQLDSVIRQAARDGVISGPYSAQSRMAYVDYRDVADVAALAFTTDRFVGGVFELASPGTFSRADLATELTRLLGRDVRAESAPPTIPDTAPVPPTMRTGLGRMFAHYDAYGFSGGNSLVLATMLGREPTTVKAYLAEKADAFGLRR</sequence>
<feature type="domain" description="NmrA-like" evidence="1">
    <location>
        <begin position="6"/>
        <end position="280"/>
    </location>
</feature>
<dbReference type="InterPro" id="IPR036291">
    <property type="entry name" value="NAD(P)-bd_dom_sf"/>
</dbReference>
<accession>A0A3S3LAL8</accession>
<evidence type="ECO:0000313" key="3">
    <source>
        <dbReference type="Proteomes" id="UP000285970"/>
    </source>
</evidence>
<dbReference type="OrthoDB" id="319724at2"/>
<reference evidence="2 3" key="1">
    <citation type="journal article" date="2018" name="Front. Microbiol.">
        <title>Novel Insights Into Bacterial Dimethylsulfoniopropionate Catabolism in the East China Sea.</title>
        <authorList>
            <person name="Liu J."/>
            <person name="Liu J."/>
            <person name="Zhang S.H."/>
            <person name="Liang J."/>
            <person name="Lin H."/>
            <person name="Song D."/>
            <person name="Yang G.P."/>
            <person name="Todd J.D."/>
            <person name="Zhang X.H."/>
        </authorList>
    </citation>
    <scope>NUCLEOTIDE SEQUENCE [LARGE SCALE GENOMIC DNA]</scope>
    <source>
        <strain evidence="2 3">ZYFD042</strain>
    </source>
</reference>
<dbReference type="Gene3D" id="3.40.50.720">
    <property type="entry name" value="NAD(P)-binding Rossmann-like Domain"/>
    <property type="match status" value="1"/>
</dbReference>
<gene>
    <name evidence="2" type="ORF">D8Y23_15450</name>
</gene>
<name>A0A3S3LAL8_9MICO</name>
<evidence type="ECO:0000313" key="2">
    <source>
        <dbReference type="EMBL" id="RWR15778.1"/>
    </source>
</evidence>
<dbReference type="Pfam" id="PF05368">
    <property type="entry name" value="NmrA"/>
    <property type="match status" value="1"/>
</dbReference>
<dbReference type="Proteomes" id="UP000285970">
    <property type="component" value="Unassembled WGS sequence"/>
</dbReference>
<evidence type="ECO:0000259" key="1">
    <source>
        <dbReference type="Pfam" id="PF05368"/>
    </source>
</evidence>
<organism evidence="2 3">
    <name type="scientific">Microbacterium enclense</name>
    <dbReference type="NCBI Taxonomy" id="993073"/>
    <lineage>
        <taxon>Bacteria</taxon>
        <taxon>Bacillati</taxon>
        <taxon>Actinomycetota</taxon>
        <taxon>Actinomycetes</taxon>
        <taxon>Micrococcales</taxon>
        <taxon>Microbacteriaceae</taxon>
        <taxon>Microbacterium</taxon>
    </lineage>
</organism>
<dbReference type="PANTHER" id="PTHR43162:SF1">
    <property type="entry name" value="PRESTALK A DIFFERENTIATION PROTEIN A"/>
    <property type="match status" value="1"/>
</dbReference>
<proteinExistence type="predicted"/>
<dbReference type="AlphaFoldDB" id="A0A3S3LAL8"/>
<dbReference type="RefSeq" id="WP_128218955.1">
    <property type="nucleotide sequence ID" value="NZ_RBZY01000085.1"/>
</dbReference>
<protein>
    <submittedName>
        <fullName evidence="2">NmrA/HSCARG family protein</fullName>
    </submittedName>
</protein>
<dbReference type="PANTHER" id="PTHR43162">
    <property type="match status" value="1"/>
</dbReference>